<feature type="region of interest" description="Disordered" evidence="6">
    <location>
        <begin position="300"/>
        <end position="341"/>
    </location>
</feature>
<dbReference type="OMA" id="WHETENN"/>
<dbReference type="AlphaFoldDB" id="D3PJT0"/>
<feature type="transmembrane region" description="Helical" evidence="7">
    <location>
        <begin position="260"/>
        <end position="278"/>
    </location>
</feature>
<feature type="compositionally biased region" description="Polar residues" evidence="6">
    <location>
        <begin position="329"/>
        <end position="341"/>
    </location>
</feature>
<comment type="similarity">
    <text evidence="2">Belongs to the PA-phosphatase related phosphoesterase family.</text>
</comment>
<feature type="transmembrane region" description="Helical" evidence="7">
    <location>
        <begin position="130"/>
        <end position="150"/>
    </location>
</feature>
<accession>D3PJT0</accession>
<dbReference type="Pfam" id="PF01569">
    <property type="entry name" value="PAP2"/>
    <property type="match status" value="1"/>
</dbReference>
<feature type="transmembrane region" description="Helical" evidence="7">
    <location>
        <begin position="98"/>
        <end position="118"/>
    </location>
</feature>
<dbReference type="GO" id="GO:0008195">
    <property type="term" value="F:phosphatidate phosphatase activity"/>
    <property type="evidence" value="ECO:0007669"/>
    <property type="project" value="TreeGrafter"/>
</dbReference>
<keyword evidence="3 7" id="KW-0812">Transmembrane</keyword>
<dbReference type="Gene3D" id="1.20.144.10">
    <property type="entry name" value="Phosphatidic acid phosphatase type 2/haloperoxidase"/>
    <property type="match status" value="1"/>
</dbReference>
<dbReference type="GO" id="GO:0007165">
    <property type="term" value="P:signal transduction"/>
    <property type="evidence" value="ECO:0007669"/>
    <property type="project" value="TreeGrafter"/>
</dbReference>
<keyword evidence="9" id="KW-0378">Hydrolase</keyword>
<dbReference type="GO" id="GO:0006644">
    <property type="term" value="P:phospholipid metabolic process"/>
    <property type="evidence" value="ECO:0007669"/>
    <property type="project" value="InterPro"/>
</dbReference>
<sequence length="341" mass="38084">MWFSFSEIIIELVKHSYVKVKDVIFGNEKCPYNQIKRKRKVMGLSLTHRFILNILSLLVALALVIFFRLDLISPGKNGFFCEDASIKYPFRDELFPTWLLLLIAIPVPCLVITLVDFITSGRRAWKMTALNSAHVSIVYLFGCGVTVILTDLGKTLVSRPRPHFLAVCEPNVTCTPGVNEFHQDYVCLGDDEDAIKKSIRSFPSGHASVGAYIATFLSLYFQTKIRSGTGTLARPILQLTVFAFAWGAGLCRVTDYRHHLSDVFAGFALGILVGFIIVRGGKINLFPLLTNGRTSQSVPTIESSCPSNRESRVSTFSTKSKMWHETENNRINPSSLAETHT</sequence>
<reference evidence="9" key="1">
    <citation type="submission" date="2010-03" db="EMBL/GenBank/DDBJ databases">
        <title>Atlantic Lepeophtheirus salmonis ESTs and full-length cDNAs.</title>
        <authorList>
            <person name="Yasuike M."/>
            <person name="von Schalburg K."/>
            <person name="Cooper G."/>
            <person name="Leong J."/>
            <person name="Nilsen F."/>
            <person name="Jones S.R.M."/>
            <person name="Koop B.F."/>
        </authorList>
    </citation>
    <scope>NUCLEOTIDE SEQUENCE</scope>
    <source>
        <strain evidence="9">Atlantic form</strain>
        <tissue evidence="9">Mixed tissue</tissue>
    </source>
</reference>
<evidence type="ECO:0000313" key="9">
    <source>
        <dbReference type="EMBL" id="ADD38816.1"/>
    </source>
</evidence>
<gene>
    <name evidence="9" type="primary">LPP3</name>
</gene>
<dbReference type="InterPro" id="IPR043216">
    <property type="entry name" value="PAP-like"/>
</dbReference>
<dbReference type="CDD" id="cd03384">
    <property type="entry name" value="PAP2_wunen"/>
    <property type="match status" value="1"/>
</dbReference>
<evidence type="ECO:0000256" key="3">
    <source>
        <dbReference type="ARBA" id="ARBA00022692"/>
    </source>
</evidence>
<name>D3PJT0_LEPSM</name>
<comment type="subcellular location">
    <subcellularLocation>
        <location evidence="1">Membrane</location>
        <topology evidence="1">Multi-pass membrane protein</topology>
    </subcellularLocation>
</comment>
<dbReference type="InterPro" id="IPR000326">
    <property type="entry name" value="PAP2/HPO"/>
</dbReference>
<dbReference type="OrthoDB" id="8907274at2759"/>
<dbReference type="SMART" id="SM00014">
    <property type="entry name" value="acidPPc"/>
    <property type="match status" value="1"/>
</dbReference>
<dbReference type="GO" id="GO:0046839">
    <property type="term" value="P:phospholipid dephosphorylation"/>
    <property type="evidence" value="ECO:0007669"/>
    <property type="project" value="TreeGrafter"/>
</dbReference>
<evidence type="ECO:0000256" key="6">
    <source>
        <dbReference type="SAM" id="MobiDB-lite"/>
    </source>
</evidence>
<feature type="transmembrane region" description="Helical" evidence="7">
    <location>
        <begin position="46"/>
        <end position="67"/>
    </location>
</feature>
<dbReference type="PANTHER" id="PTHR10165">
    <property type="entry name" value="LIPID PHOSPHATE PHOSPHATASE"/>
    <property type="match status" value="1"/>
</dbReference>
<evidence type="ECO:0000256" key="4">
    <source>
        <dbReference type="ARBA" id="ARBA00022989"/>
    </source>
</evidence>
<proteinExistence type="evidence at transcript level"/>
<dbReference type="PANTHER" id="PTHR10165:SF103">
    <property type="entry name" value="PHOSPHOLIPID PHOSPHATASE HOMOLOG 1.2 HOMOLOG"/>
    <property type="match status" value="1"/>
</dbReference>
<dbReference type="InterPro" id="IPR036938">
    <property type="entry name" value="PAP2/HPO_sf"/>
</dbReference>
<protein>
    <submittedName>
        <fullName evidence="9">Lipid phosphate phosphohydrolase 3</fullName>
    </submittedName>
</protein>
<evidence type="ECO:0000256" key="1">
    <source>
        <dbReference type="ARBA" id="ARBA00004141"/>
    </source>
</evidence>
<dbReference type="EMBL" id="BT121886">
    <property type="protein sequence ID" value="ADD38816.1"/>
    <property type="molecule type" value="mRNA"/>
</dbReference>
<keyword evidence="4 7" id="KW-1133">Transmembrane helix</keyword>
<evidence type="ECO:0000259" key="8">
    <source>
        <dbReference type="SMART" id="SM00014"/>
    </source>
</evidence>
<evidence type="ECO:0000256" key="2">
    <source>
        <dbReference type="ARBA" id="ARBA00008816"/>
    </source>
</evidence>
<feature type="transmembrane region" description="Helical" evidence="7">
    <location>
        <begin position="202"/>
        <end position="220"/>
    </location>
</feature>
<feature type="domain" description="Phosphatidic acid phosphatase type 2/haloperoxidase" evidence="8">
    <location>
        <begin position="136"/>
        <end position="278"/>
    </location>
</feature>
<evidence type="ECO:0000256" key="5">
    <source>
        <dbReference type="ARBA" id="ARBA00023136"/>
    </source>
</evidence>
<feature type="transmembrane region" description="Helical" evidence="7">
    <location>
        <begin position="232"/>
        <end position="248"/>
    </location>
</feature>
<organism evidence="9">
    <name type="scientific">Lepeophtheirus salmonis</name>
    <name type="common">Salmon louse</name>
    <name type="synonym">Caligus salmonis</name>
    <dbReference type="NCBI Taxonomy" id="72036"/>
    <lineage>
        <taxon>Eukaryota</taxon>
        <taxon>Metazoa</taxon>
        <taxon>Ecdysozoa</taxon>
        <taxon>Arthropoda</taxon>
        <taxon>Crustacea</taxon>
        <taxon>Multicrustacea</taxon>
        <taxon>Hexanauplia</taxon>
        <taxon>Copepoda</taxon>
        <taxon>Siphonostomatoida</taxon>
        <taxon>Caligidae</taxon>
        <taxon>Lepeophtheirus</taxon>
    </lineage>
</organism>
<dbReference type="GO" id="GO:0005886">
    <property type="term" value="C:plasma membrane"/>
    <property type="evidence" value="ECO:0007669"/>
    <property type="project" value="TreeGrafter"/>
</dbReference>
<evidence type="ECO:0000256" key="7">
    <source>
        <dbReference type="SAM" id="Phobius"/>
    </source>
</evidence>
<dbReference type="SUPFAM" id="SSF48317">
    <property type="entry name" value="Acid phosphatase/Vanadium-dependent haloperoxidase"/>
    <property type="match status" value="1"/>
</dbReference>
<keyword evidence="5 7" id="KW-0472">Membrane</keyword>
<feature type="compositionally biased region" description="Polar residues" evidence="6">
    <location>
        <begin position="300"/>
        <end position="320"/>
    </location>
</feature>